<dbReference type="InterPro" id="IPR001680">
    <property type="entry name" value="WD40_rpt"/>
</dbReference>
<organism evidence="9 10">
    <name type="scientific">Rhizodiscina lignyota</name>
    <dbReference type="NCBI Taxonomy" id="1504668"/>
    <lineage>
        <taxon>Eukaryota</taxon>
        <taxon>Fungi</taxon>
        <taxon>Dikarya</taxon>
        <taxon>Ascomycota</taxon>
        <taxon>Pezizomycotina</taxon>
        <taxon>Dothideomycetes</taxon>
        <taxon>Pleosporomycetidae</taxon>
        <taxon>Aulographales</taxon>
        <taxon>Rhizodiscinaceae</taxon>
        <taxon>Rhizodiscina</taxon>
    </lineage>
</organism>
<feature type="compositionally biased region" description="Basic and acidic residues" evidence="7">
    <location>
        <begin position="94"/>
        <end position="121"/>
    </location>
</feature>
<evidence type="ECO:0000256" key="5">
    <source>
        <dbReference type="ARBA" id="ARBA00023054"/>
    </source>
</evidence>
<feature type="region of interest" description="Disordered" evidence="7">
    <location>
        <begin position="1"/>
        <end position="24"/>
    </location>
</feature>
<feature type="repeat" description="WD" evidence="6">
    <location>
        <begin position="547"/>
        <end position="574"/>
    </location>
</feature>
<keyword evidence="2 6" id="KW-0853">WD repeat</keyword>
<evidence type="ECO:0000256" key="6">
    <source>
        <dbReference type="PROSITE-ProRule" id="PRU00221"/>
    </source>
</evidence>
<dbReference type="GO" id="GO:0005516">
    <property type="term" value="F:calmodulin binding"/>
    <property type="evidence" value="ECO:0007669"/>
    <property type="project" value="UniProtKB-KW"/>
</dbReference>
<comment type="caution">
    <text evidence="9">The sequence shown here is derived from an EMBL/GenBank/DDBJ whole genome shotgun (WGS) entry which is preliminary data.</text>
</comment>
<feature type="compositionally biased region" description="Basic and acidic residues" evidence="7">
    <location>
        <begin position="372"/>
        <end position="381"/>
    </location>
</feature>
<keyword evidence="5" id="KW-0175">Coiled coil</keyword>
<dbReference type="Proteomes" id="UP000799772">
    <property type="component" value="Unassembled WGS sequence"/>
</dbReference>
<dbReference type="OrthoDB" id="727118at2759"/>
<evidence type="ECO:0000256" key="2">
    <source>
        <dbReference type="ARBA" id="ARBA00022574"/>
    </source>
</evidence>
<comment type="similarity">
    <text evidence="1">Belongs to the WD repeat striatin family.</text>
</comment>
<feature type="compositionally biased region" description="Pro residues" evidence="7">
    <location>
        <begin position="213"/>
        <end position="223"/>
    </location>
</feature>
<name>A0A9P4I6C9_9PEZI</name>
<dbReference type="Pfam" id="PF08232">
    <property type="entry name" value="Striatin"/>
    <property type="match status" value="1"/>
</dbReference>
<dbReference type="PANTHER" id="PTHR15653">
    <property type="entry name" value="STRIATIN"/>
    <property type="match status" value="1"/>
</dbReference>
<evidence type="ECO:0000256" key="4">
    <source>
        <dbReference type="ARBA" id="ARBA00022860"/>
    </source>
</evidence>
<feature type="compositionally biased region" description="Basic and acidic residues" evidence="7">
    <location>
        <begin position="294"/>
        <end position="309"/>
    </location>
</feature>
<keyword evidence="3" id="KW-0677">Repeat</keyword>
<dbReference type="Gene3D" id="1.20.5.300">
    <property type="match status" value="1"/>
</dbReference>
<proteinExistence type="inferred from homology"/>
<dbReference type="PRINTS" id="PR00320">
    <property type="entry name" value="GPROTEINBRPT"/>
</dbReference>
<feature type="compositionally biased region" description="Pro residues" evidence="7">
    <location>
        <begin position="319"/>
        <end position="330"/>
    </location>
</feature>
<feature type="region of interest" description="Disordered" evidence="7">
    <location>
        <begin position="166"/>
        <end position="185"/>
    </location>
</feature>
<dbReference type="PANTHER" id="PTHR15653:SF0">
    <property type="entry name" value="CONNECTOR OF KINASE TO AP-1, ISOFORM E"/>
    <property type="match status" value="1"/>
</dbReference>
<feature type="region of interest" description="Disordered" evidence="7">
    <location>
        <begin position="198"/>
        <end position="389"/>
    </location>
</feature>
<gene>
    <name evidence="9" type="ORF">NA57DRAFT_47425</name>
</gene>
<sequence>MAWQPPNAMSNGAAGGGVEHNGPAGTEYTLQGVMRFLQIQWHTHERERNAWDIERAEMKAKIAKQEGECRQAKHLNDQLTRQIRMLEQALKNERAKAKALKEGKESQGEEKKGEKERENKSHNSFLDVNDDALKLSEQERESQRDKSKYYLTKCVEEITFLLTTPANPPAPQSLPSMTNLNNLPNQDQQMSLEDVYLQQPRPKSQPQNQSGMPPLPNHHPPLPGGDITNIANSSLHLQQGEPMQRQGPSQQHHLPSSMMSEQAPHHQYGGFSSGMEEPVETVTHSFDSSGRPVPSREEESLGVHARSEDPDGWTFDDPPALPDQPPPDLPQPRRPDTDAFPNANSIPVRSPPRTAAATHRRKSSGPTAAARRRSEGHETREAMSLASKNADPQTFKVRFALRGHLDVVRSVIFTGGGSPSEPELCTAGDDGMIKRWIIPASYGNFNQQGTGSDLDISSYFTHRGHEGMVLSLAACCPTSTFSTGGRVSGDGWIFSGGQDATVRVWERGRVDPKATLDGHTDAVWTVCVLPATSGAVFGPDSNNFGGPDRVLLASGSADGTVKVWAVSAPPQITSPQTGSRRGVGGSRRHSVTSGSNYPSSPQPSVATSTPFHYTLVHSIPRQGGASPTCISPLSPNGETFVVSYTDSSILIFDTRTGEEIIGMASSETYDGTPATGINSVVATSVGIEGSSIDSNRGMGEEENPGALHGATGTGGIEGIVISGHEDQFIRFFDANSGQCTYSMLAHPAAISSLSLSKDGREAVSAGHDASIRFWSLDKRICTQEITSHRIMRGEGVCGVVWSQDGRLVVSAGGDSVVKVFAR</sequence>
<dbReference type="PROSITE" id="PS50294">
    <property type="entry name" value="WD_REPEATS_REGION"/>
    <property type="match status" value="1"/>
</dbReference>
<evidence type="ECO:0000313" key="9">
    <source>
        <dbReference type="EMBL" id="KAF2093997.1"/>
    </source>
</evidence>
<feature type="compositionally biased region" description="Polar residues" evidence="7">
    <location>
        <begin position="173"/>
        <end position="185"/>
    </location>
</feature>
<dbReference type="InterPro" id="IPR036322">
    <property type="entry name" value="WD40_repeat_dom_sf"/>
</dbReference>
<feature type="compositionally biased region" description="Polar residues" evidence="7">
    <location>
        <begin position="201"/>
        <end position="211"/>
    </location>
</feature>
<dbReference type="InterPro" id="IPR020472">
    <property type="entry name" value="WD40_PAC1"/>
</dbReference>
<dbReference type="PROSITE" id="PS50082">
    <property type="entry name" value="WD_REPEATS_2"/>
    <property type="match status" value="2"/>
</dbReference>
<dbReference type="InterPro" id="IPR051488">
    <property type="entry name" value="WD_repeat_striatin"/>
</dbReference>
<accession>A0A9P4I6C9</accession>
<feature type="region of interest" description="Disordered" evidence="7">
    <location>
        <begin position="567"/>
        <end position="608"/>
    </location>
</feature>
<dbReference type="AlphaFoldDB" id="A0A9P4I6C9"/>
<feature type="region of interest" description="Disordered" evidence="7">
    <location>
        <begin position="94"/>
        <end position="146"/>
    </location>
</feature>
<dbReference type="EMBL" id="ML978136">
    <property type="protein sequence ID" value="KAF2093997.1"/>
    <property type="molecule type" value="Genomic_DNA"/>
</dbReference>
<dbReference type="SMART" id="SM00320">
    <property type="entry name" value="WD40"/>
    <property type="match status" value="7"/>
</dbReference>
<evidence type="ECO:0000313" key="10">
    <source>
        <dbReference type="Proteomes" id="UP000799772"/>
    </source>
</evidence>
<evidence type="ECO:0000256" key="3">
    <source>
        <dbReference type="ARBA" id="ARBA00022737"/>
    </source>
</evidence>
<feature type="compositionally biased region" description="Basic and acidic residues" evidence="7">
    <location>
        <begin position="131"/>
        <end position="146"/>
    </location>
</feature>
<protein>
    <submittedName>
        <fullName evidence="9">WD40 repeat-like protein</fullName>
    </submittedName>
</protein>
<dbReference type="Gene3D" id="2.130.10.10">
    <property type="entry name" value="YVTN repeat-like/Quinoprotein amine dehydrogenase"/>
    <property type="match status" value="2"/>
</dbReference>
<keyword evidence="10" id="KW-1185">Reference proteome</keyword>
<feature type="repeat" description="WD" evidence="6">
    <location>
        <begin position="743"/>
        <end position="784"/>
    </location>
</feature>
<dbReference type="SUPFAM" id="SSF50978">
    <property type="entry name" value="WD40 repeat-like"/>
    <property type="match status" value="1"/>
</dbReference>
<evidence type="ECO:0000256" key="1">
    <source>
        <dbReference type="ARBA" id="ARBA00009616"/>
    </source>
</evidence>
<feature type="compositionally biased region" description="Polar residues" evidence="7">
    <location>
        <begin position="246"/>
        <end position="260"/>
    </location>
</feature>
<dbReference type="InterPro" id="IPR015943">
    <property type="entry name" value="WD40/YVTN_repeat-like_dom_sf"/>
</dbReference>
<feature type="compositionally biased region" description="Polar residues" evidence="7">
    <location>
        <begin position="596"/>
        <end position="608"/>
    </location>
</feature>
<keyword evidence="4" id="KW-0112">Calmodulin-binding</keyword>
<feature type="domain" description="Striatin N-terminal" evidence="8">
    <location>
        <begin position="29"/>
        <end position="165"/>
    </location>
</feature>
<dbReference type="InterPro" id="IPR013258">
    <property type="entry name" value="Striatin_N"/>
</dbReference>
<evidence type="ECO:0000259" key="8">
    <source>
        <dbReference type="Pfam" id="PF08232"/>
    </source>
</evidence>
<dbReference type="Pfam" id="PF00400">
    <property type="entry name" value="WD40"/>
    <property type="match status" value="4"/>
</dbReference>
<evidence type="ECO:0000256" key="7">
    <source>
        <dbReference type="SAM" id="MobiDB-lite"/>
    </source>
</evidence>
<reference evidence="9" key="1">
    <citation type="journal article" date="2020" name="Stud. Mycol.">
        <title>101 Dothideomycetes genomes: a test case for predicting lifestyles and emergence of pathogens.</title>
        <authorList>
            <person name="Haridas S."/>
            <person name="Albert R."/>
            <person name="Binder M."/>
            <person name="Bloem J."/>
            <person name="Labutti K."/>
            <person name="Salamov A."/>
            <person name="Andreopoulos B."/>
            <person name="Baker S."/>
            <person name="Barry K."/>
            <person name="Bills G."/>
            <person name="Bluhm B."/>
            <person name="Cannon C."/>
            <person name="Castanera R."/>
            <person name="Culley D."/>
            <person name="Daum C."/>
            <person name="Ezra D."/>
            <person name="Gonzalez J."/>
            <person name="Henrissat B."/>
            <person name="Kuo A."/>
            <person name="Liang C."/>
            <person name="Lipzen A."/>
            <person name="Lutzoni F."/>
            <person name="Magnuson J."/>
            <person name="Mondo S."/>
            <person name="Nolan M."/>
            <person name="Ohm R."/>
            <person name="Pangilinan J."/>
            <person name="Park H.-J."/>
            <person name="Ramirez L."/>
            <person name="Alfaro M."/>
            <person name="Sun H."/>
            <person name="Tritt A."/>
            <person name="Yoshinaga Y."/>
            <person name="Zwiers L.-H."/>
            <person name="Turgeon B."/>
            <person name="Goodwin S."/>
            <person name="Spatafora J."/>
            <person name="Crous P."/>
            <person name="Grigoriev I."/>
        </authorList>
    </citation>
    <scope>NUCLEOTIDE SEQUENCE</scope>
    <source>
        <strain evidence="9">CBS 133067</strain>
    </source>
</reference>